<evidence type="ECO:0000313" key="2">
    <source>
        <dbReference type="Proteomes" id="UP000243686"/>
    </source>
</evidence>
<reference evidence="1 2" key="1">
    <citation type="submission" date="2015-03" db="EMBL/GenBank/DDBJ databases">
        <title>Draft genome of the nematode, Opisthorchis viverrini.</title>
        <authorList>
            <person name="Mitreva M."/>
        </authorList>
    </citation>
    <scope>NUCLEOTIDE SEQUENCE [LARGE SCALE GENOMIC DNA]</scope>
    <source>
        <strain evidence="1">Khon Kaen</strain>
    </source>
</reference>
<feature type="non-terminal residue" evidence="1">
    <location>
        <position position="1"/>
    </location>
</feature>
<proteinExistence type="predicted"/>
<name>A0A1S8X0T7_OPIVI</name>
<dbReference type="Proteomes" id="UP000243686">
    <property type="component" value="Unassembled WGS sequence"/>
</dbReference>
<protein>
    <submittedName>
        <fullName evidence="1">Uncharacterized protein</fullName>
    </submittedName>
</protein>
<gene>
    <name evidence="1" type="ORF">X801_03787</name>
</gene>
<keyword evidence="2" id="KW-1185">Reference proteome</keyword>
<dbReference type="AlphaFoldDB" id="A0A1S8X0T7"/>
<evidence type="ECO:0000313" key="1">
    <source>
        <dbReference type="EMBL" id="OON20332.1"/>
    </source>
</evidence>
<organism evidence="1 2">
    <name type="scientific">Opisthorchis viverrini</name>
    <name type="common">Southeast Asian liver fluke</name>
    <dbReference type="NCBI Taxonomy" id="6198"/>
    <lineage>
        <taxon>Eukaryota</taxon>
        <taxon>Metazoa</taxon>
        <taxon>Spiralia</taxon>
        <taxon>Lophotrochozoa</taxon>
        <taxon>Platyhelminthes</taxon>
        <taxon>Trematoda</taxon>
        <taxon>Digenea</taxon>
        <taxon>Opisthorchiida</taxon>
        <taxon>Opisthorchiata</taxon>
        <taxon>Opisthorchiidae</taxon>
        <taxon>Opisthorchis</taxon>
    </lineage>
</organism>
<accession>A0A1S8X0T7</accession>
<sequence>EYEIQEEEESGFNPAKSTHIRRWLQCHLETHLNLKSYQCDFCPSHCKYPGRRNYYVMEQHWDDLVARKLLEGA</sequence>
<dbReference type="EMBL" id="KV892704">
    <property type="protein sequence ID" value="OON20332.1"/>
    <property type="molecule type" value="Genomic_DNA"/>
</dbReference>